<dbReference type="GeneID" id="30196527"/>
<dbReference type="AlphaFoldDB" id="A0A1E3ICI5"/>
<dbReference type="Proteomes" id="UP000094819">
    <property type="component" value="Unassembled WGS sequence"/>
</dbReference>
<gene>
    <name evidence="2" type="ORF">L198_07316</name>
</gene>
<keyword evidence="1" id="KW-1133">Transmembrane helix</keyword>
<evidence type="ECO:0000256" key="1">
    <source>
        <dbReference type="SAM" id="Phobius"/>
    </source>
</evidence>
<evidence type="ECO:0000313" key="2">
    <source>
        <dbReference type="EMBL" id="ODN86299.1"/>
    </source>
</evidence>
<dbReference type="EMBL" id="AWGH01000032">
    <property type="protein sequence ID" value="ODN86299.1"/>
    <property type="molecule type" value="Genomic_DNA"/>
</dbReference>
<organism evidence="2 3">
    <name type="scientific">Cryptococcus wingfieldii CBS 7118</name>
    <dbReference type="NCBI Taxonomy" id="1295528"/>
    <lineage>
        <taxon>Eukaryota</taxon>
        <taxon>Fungi</taxon>
        <taxon>Dikarya</taxon>
        <taxon>Basidiomycota</taxon>
        <taxon>Agaricomycotina</taxon>
        <taxon>Tremellomycetes</taxon>
        <taxon>Tremellales</taxon>
        <taxon>Cryptococcaceae</taxon>
        <taxon>Cryptococcus</taxon>
    </lineage>
</organism>
<feature type="transmembrane region" description="Helical" evidence="1">
    <location>
        <begin position="12"/>
        <end position="33"/>
    </location>
</feature>
<dbReference type="RefSeq" id="XP_019028676.1">
    <property type="nucleotide sequence ID" value="XM_019179320.1"/>
</dbReference>
<reference evidence="2 3" key="1">
    <citation type="submission" date="2016-06" db="EMBL/GenBank/DDBJ databases">
        <title>Evolution of pathogenesis and genome organization in the Tremellales.</title>
        <authorList>
            <person name="Cuomo C."/>
            <person name="Litvintseva A."/>
            <person name="Heitman J."/>
            <person name="Chen Y."/>
            <person name="Sun S."/>
            <person name="Springer D."/>
            <person name="Dromer F."/>
            <person name="Young S."/>
            <person name="Zeng Q."/>
            <person name="Chapman S."/>
            <person name="Gujja S."/>
            <person name="Saif S."/>
            <person name="Birren B."/>
        </authorList>
    </citation>
    <scope>NUCLEOTIDE SEQUENCE [LARGE SCALE GENOMIC DNA]</scope>
    <source>
        <strain evidence="2 3">CBS 7118</strain>
    </source>
</reference>
<evidence type="ECO:0000313" key="3">
    <source>
        <dbReference type="Proteomes" id="UP000094819"/>
    </source>
</evidence>
<keyword evidence="1" id="KW-0812">Transmembrane</keyword>
<protein>
    <submittedName>
        <fullName evidence="2">Uncharacterized protein</fullName>
    </submittedName>
</protein>
<feature type="transmembrane region" description="Helical" evidence="1">
    <location>
        <begin position="45"/>
        <end position="65"/>
    </location>
</feature>
<proteinExistence type="predicted"/>
<keyword evidence="1" id="KW-0472">Membrane</keyword>
<sequence>MQLPTLTHLTSYWDHLGTVWQITLILWSYLLYLTFATKSYRIRTASAYLIGCFTFPVLTVFWGAMDSRGLALDGIAGDRMSLIYENGAYANIQLAQQNETFYSSPVPPTSAVGESKVYTPTPLVEQVGQVVFTCGKNVTSIGALTPTESALTFVWPEVDCAQDPFIGVQLTS</sequence>
<dbReference type="OrthoDB" id="10271865at2759"/>
<comment type="caution">
    <text evidence="2">The sequence shown here is derived from an EMBL/GenBank/DDBJ whole genome shotgun (WGS) entry which is preliminary data.</text>
</comment>
<accession>A0A1E3ICI5</accession>
<name>A0A1E3ICI5_9TREE</name>
<keyword evidence="3" id="KW-1185">Reference proteome</keyword>